<dbReference type="Gene3D" id="3.30.70.270">
    <property type="match status" value="1"/>
</dbReference>
<dbReference type="CDD" id="cd09274">
    <property type="entry name" value="RNase_HI_RT_Ty3"/>
    <property type="match status" value="1"/>
</dbReference>
<dbReference type="InterPro" id="IPR043128">
    <property type="entry name" value="Rev_trsase/Diguanyl_cyclase"/>
</dbReference>
<dbReference type="PROSITE" id="PS50994">
    <property type="entry name" value="INTEGRASE"/>
    <property type="match status" value="1"/>
</dbReference>
<keyword evidence="2" id="KW-0511">Multifunctional enzyme</keyword>
<dbReference type="SUPFAM" id="SSF53098">
    <property type="entry name" value="Ribonuclease H-like"/>
    <property type="match status" value="1"/>
</dbReference>
<feature type="domain" description="Integrase catalytic" evidence="4">
    <location>
        <begin position="337"/>
        <end position="495"/>
    </location>
</feature>
<keyword evidence="5" id="KW-1185">Reference proteome</keyword>
<evidence type="ECO:0000313" key="5">
    <source>
        <dbReference type="Proteomes" id="UP000079169"/>
    </source>
</evidence>
<dbReference type="InterPro" id="IPR041577">
    <property type="entry name" value="RT_RNaseH_2"/>
</dbReference>
<dbReference type="FunFam" id="1.10.340.70:FF:000003">
    <property type="entry name" value="Protein CBG25708"/>
    <property type="match status" value="1"/>
</dbReference>
<dbReference type="SUPFAM" id="SSF56672">
    <property type="entry name" value="DNA/RNA polymerases"/>
    <property type="match status" value="1"/>
</dbReference>
<proteinExistence type="predicted"/>
<dbReference type="Gene3D" id="3.30.420.10">
    <property type="entry name" value="Ribonuclease H-like superfamily/Ribonuclease H"/>
    <property type="match status" value="1"/>
</dbReference>
<dbReference type="AlphaFoldDB" id="A0A3Q0JK59"/>
<dbReference type="PANTHER" id="PTHR37984:SF5">
    <property type="entry name" value="PROTEIN NYNRIN-LIKE"/>
    <property type="match status" value="1"/>
</dbReference>
<dbReference type="FunFam" id="3.30.420.10:FF:000063">
    <property type="entry name" value="Retrovirus-related Pol polyprotein from transposon 297-like Protein"/>
    <property type="match status" value="1"/>
</dbReference>
<feature type="compositionally biased region" description="Basic and acidic residues" evidence="3">
    <location>
        <begin position="682"/>
        <end position="698"/>
    </location>
</feature>
<evidence type="ECO:0000256" key="1">
    <source>
        <dbReference type="ARBA" id="ARBA00012493"/>
    </source>
</evidence>
<dbReference type="Pfam" id="PF17921">
    <property type="entry name" value="Integrase_H2C2"/>
    <property type="match status" value="1"/>
</dbReference>
<dbReference type="RefSeq" id="XP_026688738.1">
    <property type="nucleotide sequence ID" value="XM_026832937.1"/>
</dbReference>
<gene>
    <name evidence="6 7 8" type="primary">LOC103523326</name>
</gene>
<dbReference type="GO" id="GO:0015074">
    <property type="term" value="P:DNA integration"/>
    <property type="evidence" value="ECO:0007669"/>
    <property type="project" value="InterPro"/>
</dbReference>
<reference evidence="6 7" key="1">
    <citation type="submission" date="2025-04" db="UniProtKB">
        <authorList>
            <consortium name="RefSeq"/>
        </authorList>
    </citation>
    <scope>IDENTIFICATION</scope>
</reference>
<dbReference type="GO" id="GO:0003964">
    <property type="term" value="F:RNA-directed DNA polymerase activity"/>
    <property type="evidence" value="ECO:0007669"/>
    <property type="project" value="UniProtKB-EC"/>
</dbReference>
<dbReference type="KEGG" id="dci:103523326"/>
<evidence type="ECO:0000256" key="3">
    <source>
        <dbReference type="SAM" id="MobiDB-lite"/>
    </source>
</evidence>
<evidence type="ECO:0000313" key="8">
    <source>
        <dbReference type="RefSeq" id="XP_026688738.1"/>
    </source>
</evidence>
<dbReference type="Pfam" id="PF17919">
    <property type="entry name" value="RT_RNaseH_2"/>
    <property type="match status" value="1"/>
</dbReference>
<dbReference type="GO" id="GO:0003676">
    <property type="term" value="F:nucleic acid binding"/>
    <property type="evidence" value="ECO:0007669"/>
    <property type="project" value="InterPro"/>
</dbReference>
<dbReference type="FunFam" id="3.30.70.270:FF:000020">
    <property type="entry name" value="Transposon Tf2-6 polyprotein-like Protein"/>
    <property type="match status" value="1"/>
</dbReference>
<protein>
    <recommendedName>
        <fullName evidence="1">RNA-directed DNA polymerase</fullName>
        <ecNumber evidence="1">2.7.7.49</ecNumber>
    </recommendedName>
</protein>
<accession>A0A3Q0JK59</accession>
<dbReference type="GeneID" id="103523326"/>
<evidence type="ECO:0000313" key="7">
    <source>
        <dbReference type="RefSeq" id="XP_026688736.1"/>
    </source>
</evidence>
<dbReference type="STRING" id="121845.A0A3Q0JK59"/>
<name>A0A3Q0JK59_DIACI</name>
<dbReference type="Proteomes" id="UP000079169">
    <property type="component" value="Unplaced"/>
</dbReference>
<dbReference type="Gene3D" id="1.10.340.70">
    <property type="match status" value="1"/>
</dbReference>
<dbReference type="InterPro" id="IPR043502">
    <property type="entry name" value="DNA/RNA_pol_sf"/>
</dbReference>
<dbReference type="InterPro" id="IPR012337">
    <property type="entry name" value="RNaseH-like_sf"/>
</dbReference>
<organism evidence="5 7">
    <name type="scientific">Diaphorina citri</name>
    <name type="common">Asian citrus psyllid</name>
    <dbReference type="NCBI Taxonomy" id="121845"/>
    <lineage>
        <taxon>Eukaryota</taxon>
        <taxon>Metazoa</taxon>
        <taxon>Ecdysozoa</taxon>
        <taxon>Arthropoda</taxon>
        <taxon>Hexapoda</taxon>
        <taxon>Insecta</taxon>
        <taxon>Pterygota</taxon>
        <taxon>Neoptera</taxon>
        <taxon>Paraneoptera</taxon>
        <taxon>Hemiptera</taxon>
        <taxon>Sternorrhyncha</taxon>
        <taxon>Psylloidea</taxon>
        <taxon>Psyllidae</taxon>
        <taxon>Diaphorininae</taxon>
        <taxon>Diaphorina</taxon>
    </lineage>
</organism>
<dbReference type="InterPro" id="IPR050951">
    <property type="entry name" value="Retrovirus_Pol_polyprotein"/>
</dbReference>
<dbReference type="InterPro" id="IPR041588">
    <property type="entry name" value="Integrase_H2C2"/>
</dbReference>
<dbReference type="InterPro" id="IPR036397">
    <property type="entry name" value="RNaseH_sf"/>
</dbReference>
<evidence type="ECO:0000313" key="6">
    <source>
        <dbReference type="RefSeq" id="XP_026688734.1"/>
    </source>
</evidence>
<dbReference type="RefSeq" id="XP_026688736.1">
    <property type="nucleotide sequence ID" value="XM_026832935.1"/>
</dbReference>
<evidence type="ECO:0000256" key="2">
    <source>
        <dbReference type="ARBA" id="ARBA00023268"/>
    </source>
</evidence>
<evidence type="ECO:0000259" key="4">
    <source>
        <dbReference type="PROSITE" id="PS50994"/>
    </source>
</evidence>
<sequence>MFNFLRDFIPCMAEVTAPLRTLLKKGIEWHWTEVQQQAFDKLKDIVSTTPVLKHFDPKQDITIQCDASQNGLGACLLQNKQPVAYISRSLTETEKAYPQIEKECLSLLFSIRRFHNYVWGRKIKIETDHLPLISIFRKNINTLISNRLVKMRLAMLQYDLDVTYLPGRQMVIADLLSRNYLEETYENEIEIKGFVHDLATVNLLSLDQDTILKVTKSDKIISDIIHYVKQGWPDNKSSLPKNEVIRHFYKIRNNLCINENGLLFYNARVVIPEALKPSALKSLHSGHMGIQKTLLRAQETMYWININNDVESFIKKCYTCETHKGLKHREPLMPIETSTFPFERVCLDIMTHKSKDYLVVVDSYSKWIELYHLKSKKCSEIINKLKTLFSIFGIPICIMSDNSPFNSNEIKIFCKQYNIKWLFSSPLYPNSNGLSERAVQICKNILKKSDTSQTDYRDLLTEYRATKIPALGFSPSEILMGRLIRTKICINNEKLNPIKNLENVHKNLKSKMKEAQINNKYYYDRKTREEKPFYSGENVLVREGNRWIKGKIIKSTEYPRSYWVNTERGSKVRRNTFHLKHTPITFQENEVQDNFEDNFDDFLEINSSAGLIMTMSNNSNNLNLENVLETSSSLNDSDESFIRTLNEAMVESTHESEDENTSSERDNNLDNNLHESEEENSSSERDNLDRSVHDDHSYIKRSKSGRPIIRPARFKC</sequence>
<dbReference type="RefSeq" id="XP_026688734.1">
    <property type="nucleotide sequence ID" value="XM_026832933.1"/>
</dbReference>
<dbReference type="EC" id="2.7.7.49" evidence="1"/>
<feature type="compositionally biased region" description="Basic and acidic residues" evidence="3">
    <location>
        <begin position="662"/>
        <end position="675"/>
    </location>
</feature>
<dbReference type="GO" id="GO:0042575">
    <property type="term" value="C:DNA polymerase complex"/>
    <property type="evidence" value="ECO:0007669"/>
    <property type="project" value="UniProtKB-ARBA"/>
</dbReference>
<feature type="region of interest" description="Disordered" evidence="3">
    <location>
        <begin position="649"/>
        <end position="704"/>
    </location>
</feature>
<dbReference type="PANTHER" id="PTHR37984">
    <property type="entry name" value="PROTEIN CBG26694"/>
    <property type="match status" value="1"/>
</dbReference>
<dbReference type="InterPro" id="IPR001584">
    <property type="entry name" value="Integrase_cat-core"/>
</dbReference>
<dbReference type="PaxDb" id="121845-A0A3Q0JK59"/>